<dbReference type="EMBL" id="JAFCIX010000433">
    <property type="protein sequence ID" value="KAH6590392.1"/>
    <property type="molecule type" value="Genomic_DNA"/>
</dbReference>
<comment type="caution">
    <text evidence="1">The sequence shown here is derived from an EMBL/GenBank/DDBJ whole genome shotgun (WGS) entry which is preliminary data.</text>
</comment>
<evidence type="ECO:0000313" key="1">
    <source>
        <dbReference type="EMBL" id="KAH6590392.1"/>
    </source>
</evidence>
<accession>A0ABQ8F4I6</accession>
<protein>
    <submittedName>
        <fullName evidence="1">Uncharacterized protein</fullName>
    </submittedName>
</protein>
<dbReference type="PANTHER" id="PTHR28027:SF2">
    <property type="entry name" value="TRANSCRIPTIONAL REGULATOR MIT1"/>
    <property type="match status" value="1"/>
</dbReference>
<keyword evidence="2" id="KW-1185">Reference proteome</keyword>
<dbReference type="Pfam" id="PF09729">
    <property type="entry name" value="Gti1_Pac2"/>
    <property type="match status" value="1"/>
</dbReference>
<organism evidence="1 2">
    <name type="scientific">Batrachochytrium salamandrivorans</name>
    <dbReference type="NCBI Taxonomy" id="1357716"/>
    <lineage>
        <taxon>Eukaryota</taxon>
        <taxon>Fungi</taxon>
        <taxon>Fungi incertae sedis</taxon>
        <taxon>Chytridiomycota</taxon>
        <taxon>Chytridiomycota incertae sedis</taxon>
        <taxon>Chytridiomycetes</taxon>
        <taxon>Rhizophydiales</taxon>
        <taxon>Rhizophydiales incertae sedis</taxon>
        <taxon>Batrachochytrium</taxon>
    </lineage>
</organism>
<gene>
    <name evidence="1" type="ORF">BASA50_009367</name>
</gene>
<dbReference type="Proteomes" id="UP001648503">
    <property type="component" value="Unassembled WGS sequence"/>
</dbReference>
<name>A0ABQ8F4I6_9FUNG</name>
<dbReference type="PANTHER" id="PTHR28027">
    <property type="entry name" value="TRANSCRIPTIONAL REGULATOR MIT1"/>
    <property type="match status" value="1"/>
</dbReference>
<proteinExistence type="predicted"/>
<reference evidence="1 2" key="1">
    <citation type="submission" date="2021-02" db="EMBL/GenBank/DDBJ databases">
        <title>Variation within the Batrachochytrium salamandrivorans European outbreak.</title>
        <authorList>
            <person name="Kelly M."/>
            <person name="Pasmans F."/>
            <person name="Shea T.P."/>
            <person name="Munoz J.F."/>
            <person name="Carranza S."/>
            <person name="Cuomo C.A."/>
            <person name="Martel A."/>
        </authorList>
    </citation>
    <scope>NUCLEOTIDE SEQUENCE [LARGE SCALE GENOMIC DNA]</scope>
    <source>
        <strain evidence="1 2">AMFP18/2</strain>
    </source>
</reference>
<evidence type="ECO:0000313" key="2">
    <source>
        <dbReference type="Proteomes" id="UP001648503"/>
    </source>
</evidence>
<dbReference type="InterPro" id="IPR018608">
    <property type="entry name" value="Gti1/Pac2"/>
</dbReference>
<sequence length="686" mass="76005">METFDGFVETAQDAILLFEACRLGILNCVPSRLDDQQKKDISNGSCFVYCQRESGIKRWTDGRLWGPSRILGHFLVYRELDFKIPNPRNQKYNKSTRGTIELDGKQATVGSKGTYVIRNGGLIKKTVAVHMNGEIYHLVSYYTQADLMLRRLETPREVPELKCLTPDLDHITLTQTYGAKRAKSLDGQEDDSTDTETKSVYAHSLVQLVAASSGMPDTMTPSKVRVRVRGRHQRLNSLDIGLLNEHRELVARRGYHHLNMDLNLIQQQCDISCNDLNMNVFEESTELSGLNPETTAIDTEKLPACGVPSHLQSLGLGGNDPNTDNSDLSFQSQYYDTNQYLLNQHLGTTNKNCVVDGVAQAGDYSFQAVEWDSGQDYVARIDEAQSPASRLMHDLCTLLEDKDCSQQTSYGDDTSGKSSVSNEMMSTEQLVSSTTQPTAALLSMNVVALTEPAALVLDPTHLPLKDSLPFSSGSDLFVVPAEPECIFPSLPPLQQHYDPLQGSLAPQCWTSTPPLGTGVPLPNSEIQITDYIPIADLTRSMEIYQDTPDKDTETHGCIAVRDESYYGEYTPFVNQQQQQQQHMLLTCAADHMDTGGESMTSELLCPYTHMESKDGASESGYNGISGEFGDTKWQDSHTLQFNDTSPIWAGDCAGQGQVNWHYVGGLKRLKRASGGMCMGLEIPRPY</sequence>